<comment type="caution">
    <text evidence="2">The sequence shown here is derived from an EMBL/GenBank/DDBJ whole genome shotgun (WGS) entry which is preliminary data.</text>
</comment>
<dbReference type="GO" id="GO:0022857">
    <property type="term" value="F:transmembrane transporter activity"/>
    <property type="evidence" value="ECO:0007669"/>
    <property type="project" value="UniProtKB-UniRule"/>
</dbReference>
<evidence type="ECO:0000256" key="1">
    <source>
        <dbReference type="HAMAP-Rule" id="MF_02088"/>
    </source>
</evidence>
<protein>
    <recommendedName>
        <fullName evidence="1">Probable queuosine precursor transporter</fullName>
        <shortName evidence="1">Q precursor transporter</shortName>
    </recommendedName>
</protein>
<dbReference type="HAMAP" id="MF_02088">
    <property type="entry name" value="Q_prec_transport"/>
    <property type="match status" value="1"/>
</dbReference>
<comment type="similarity">
    <text evidence="1">Belongs to the vitamin uptake transporter (VUT/ECF) (TC 2.A.88) family. Q precursor transporter subfamily.</text>
</comment>
<evidence type="ECO:0000313" key="3">
    <source>
        <dbReference type="Proteomes" id="UP000215215"/>
    </source>
</evidence>
<keyword evidence="1" id="KW-1003">Cell membrane</keyword>
<feature type="transmembrane region" description="Helical" evidence="1">
    <location>
        <begin position="51"/>
        <end position="72"/>
    </location>
</feature>
<comment type="function">
    <text evidence="1">Involved in the import of queuosine (Q) precursors, required for Q precursor salvage.</text>
</comment>
<comment type="subcellular location">
    <subcellularLocation>
        <location evidence="1">Cell membrane</location>
        <topology evidence="1">Multi-pass membrane protein</topology>
    </subcellularLocation>
</comment>
<feature type="transmembrane region" description="Helical" evidence="1">
    <location>
        <begin position="6"/>
        <end position="24"/>
    </location>
</feature>
<accession>A0A235BNY8</accession>
<organism evidence="2 3">
    <name type="scientific">candidate division WOR-3 bacterium JGI_Cruoil_03_44_89</name>
    <dbReference type="NCBI Taxonomy" id="1973748"/>
    <lineage>
        <taxon>Bacteria</taxon>
        <taxon>Bacteria division WOR-3</taxon>
    </lineage>
</organism>
<evidence type="ECO:0000313" key="2">
    <source>
        <dbReference type="EMBL" id="OYD13934.1"/>
    </source>
</evidence>
<name>A0A235BNY8_UNCW3</name>
<feature type="transmembrane region" description="Helical" evidence="1">
    <location>
        <begin position="190"/>
        <end position="217"/>
    </location>
</feature>
<sequence>MNEILWFVFIFIDLFLALLVFRVLGKLGLYALIIAEIIICNIQVIKTIELFGVTTTLGNIAYASIFWATDVLHEIYGEREARIGVWLGFYGSVLTAILMFFAIKFIPAPSDFAHPHLEVIFGFMPRVVLASWIAYIISQHHDVWAYGFWKRRTKGRLLWLRNNASTMVSQLIDTSIFCTIAFYGVFEKSIFWQIFLTTYFLKWFIAILDTPFIYLAVRMHRRYRPLLDSRENS</sequence>
<dbReference type="Pfam" id="PF02592">
    <property type="entry name" value="Vut_1"/>
    <property type="match status" value="1"/>
</dbReference>
<keyword evidence="1" id="KW-0813">Transport</keyword>
<dbReference type="AlphaFoldDB" id="A0A235BNY8"/>
<gene>
    <name evidence="2" type="ORF">CH333_09515</name>
</gene>
<dbReference type="Proteomes" id="UP000215215">
    <property type="component" value="Unassembled WGS sequence"/>
</dbReference>
<dbReference type="EMBL" id="NOZQ01000210">
    <property type="protein sequence ID" value="OYD13934.1"/>
    <property type="molecule type" value="Genomic_DNA"/>
</dbReference>
<keyword evidence="1" id="KW-0812">Transmembrane</keyword>
<feature type="transmembrane region" description="Helical" evidence="1">
    <location>
        <begin position="158"/>
        <end position="184"/>
    </location>
</feature>
<keyword evidence="1" id="KW-0472">Membrane</keyword>
<feature type="transmembrane region" description="Helical" evidence="1">
    <location>
        <begin position="29"/>
        <end position="45"/>
    </location>
</feature>
<dbReference type="NCBIfam" id="TIGR00697">
    <property type="entry name" value="queuosine precursor transporter"/>
    <property type="match status" value="1"/>
</dbReference>
<dbReference type="PANTHER" id="PTHR34300">
    <property type="entry name" value="QUEUOSINE PRECURSOR TRANSPORTER-RELATED"/>
    <property type="match status" value="1"/>
</dbReference>
<dbReference type="InterPro" id="IPR003744">
    <property type="entry name" value="YhhQ"/>
</dbReference>
<dbReference type="PANTHER" id="PTHR34300:SF2">
    <property type="entry name" value="QUEUOSINE PRECURSOR TRANSPORTER-RELATED"/>
    <property type="match status" value="1"/>
</dbReference>
<reference evidence="2 3" key="1">
    <citation type="submission" date="2017-07" db="EMBL/GenBank/DDBJ databases">
        <title>Recovery of genomes from metagenomes via a dereplication, aggregation, and scoring strategy.</title>
        <authorList>
            <person name="Sieber C.M."/>
            <person name="Probst A.J."/>
            <person name="Sharrar A."/>
            <person name="Thomas B.C."/>
            <person name="Hess M."/>
            <person name="Tringe S.G."/>
            <person name="Banfield J.F."/>
        </authorList>
    </citation>
    <scope>NUCLEOTIDE SEQUENCE [LARGE SCALE GENOMIC DNA]</scope>
    <source>
        <strain evidence="2">JGI_Cruoil_03_44_89</strain>
    </source>
</reference>
<feature type="transmembrane region" description="Helical" evidence="1">
    <location>
        <begin position="84"/>
        <end position="107"/>
    </location>
</feature>
<keyword evidence="1" id="KW-1133">Transmembrane helix</keyword>
<dbReference type="GO" id="GO:0005886">
    <property type="term" value="C:plasma membrane"/>
    <property type="evidence" value="ECO:0007669"/>
    <property type="project" value="UniProtKB-SubCell"/>
</dbReference>
<proteinExistence type="inferred from homology"/>